<name>A0ABR9TCV5_9SPHI</name>
<evidence type="ECO:0000313" key="1">
    <source>
        <dbReference type="EMBL" id="MBE8722694.1"/>
    </source>
</evidence>
<gene>
    <name evidence="1" type="ORF">C4F40_18380</name>
</gene>
<proteinExistence type="predicted"/>
<protein>
    <recommendedName>
        <fullName evidence="3">Crp/Fnr family transcriptional regulator</fullName>
    </recommendedName>
</protein>
<keyword evidence="2" id="KW-1185">Reference proteome</keyword>
<reference evidence="1 2" key="1">
    <citation type="submission" date="2018-02" db="EMBL/GenBank/DDBJ databases">
        <title>Sphingobacterium KA21.</title>
        <authorList>
            <person name="Vasarhelyi B.M."/>
            <person name="Deshmukh S."/>
            <person name="Balint B."/>
            <person name="Kukolya J."/>
        </authorList>
    </citation>
    <scope>NUCLEOTIDE SEQUENCE [LARGE SCALE GENOMIC DNA]</scope>
    <source>
        <strain evidence="1 2">Ka21</strain>
    </source>
</reference>
<organism evidence="1 2">
    <name type="scientific">Sphingobacterium pedocola</name>
    <dbReference type="NCBI Taxonomy" id="2082722"/>
    <lineage>
        <taxon>Bacteria</taxon>
        <taxon>Pseudomonadati</taxon>
        <taxon>Bacteroidota</taxon>
        <taxon>Sphingobacteriia</taxon>
        <taxon>Sphingobacteriales</taxon>
        <taxon>Sphingobacteriaceae</taxon>
        <taxon>Sphingobacterium</taxon>
    </lineage>
</organism>
<dbReference type="EMBL" id="PSKQ01000024">
    <property type="protein sequence ID" value="MBE8722694.1"/>
    <property type="molecule type" value="Genomic_DNA"/>
</dbReference>
<sequence length="179" mass="20663">MVQNTDAKNSLIQTLRSYIDISETLERQLRERTAVRKIGNNRNLSLYEDAHFFVDTGLVKKQHTEHDDVTHFIADHDFGIFHSAGLSYELLTLEPTTLVTIHAEDLTSILAQNPGLLAAYQKLLLFWAMQRLARNELLNLGASERKQHFIRHNRKIVNRVPNKDIASYLKMTPNYYSSL</sequence>
<dbReference type="Proteomes" id="UP000618319">
    <property type="component" value="Unassembled WGS sequence"/>
</dbReference>
<evidence type="ECO:0008006" key="3">
    <source>
        <dbReference type="Google" id="ProtNLM"/>
    </source>
</evidence>
<dbReference type="InterPro" id="IPR018490">
    <property type="entry name" value="cNMP-bd_dom_sf"/>
</dbReference>
<dbReference type="InterPro" id="IPR014710">
    <property type="entry name" value="RmlC-like_jellyroll"/>
</dbReference>
<evidence type="ECO:0000313" key="2">
    <source>
        <dbReference type="Proteomes" id="UP000618319"/>
    </source>
</evidence>
<comment type="caution">
    <text evidence="1">The sequence shown here is derived from an EMBL/GenBank/DDBJ whole genome shotgun (WGS) entry which is preliminary data.</text>
</comment>
<dbReference type="SUPFAM" id="SSF51206">
    <property type="entry name" value="cAMP-binding domain-like"/>
    <property type="match status" value="1"/>
</dbReference>
<accession>A0ABR9TCV5</accession>
<dbReference type="Gene3D" id="2.60.120.10">
    <property type="entry name" value="Jelly Rolls"/>
    <property type="match status" value="1"/>
</dbReference>
<dbReference type="RefSeq" id="WP_196939082.1">
    <property type="nucleotide sequence ID" value="NZ_MU158689.1"/>
</dbReference>